<dbReference type="InterPro" id="IPR023772">
    <property type="entry name" value="DNA-bd_HTH_TetR-type_CS"/>
</dbReference>
<accession>A0A1Q8Q3P1</accession>
<dbReference type="STRING" id="1714264.BTO30_12220"/>
<dbReference type="Proteomes" id="UP000185568">
    <property type="component" value="Unassembled WGS sequence"/>
</dbReference>
<comment type="caution">
    <text evidence="7">The sequence shown here is derived from an EMBL/GenBank/DDBJ whole genome shotgun (WGS) entry which is preliminary data.</text>
</comment>
<dbReference type="InterPro" id="IPR009057">
    <property type="entry name" value="Homeodomain-like_sf"/>
</dbReference>
<evidence type="ECO:0000256" key="5">
    <source>
        <dbReference type="PROSITE-ProRule" id="PRU00335"/>
    </source>
</evidence>
<dbReference type="Pfam" id="PF00440">
    <property type="entry name" value="TetR_N"/>
    <property type="match status" value="1"/>
</dbReference>
<dbReference type="SUPFAM" id="SSF46689">
    <property type="entry name" value="Homeodomain-like"/>
    <property type="match status" value="1"/>
</dbReference>
<sequence length="278" mass="32255">MNERKQKVMAAAHALFVEKGYAATSVQDILEKSGISKGTFYNYFPSKNELLMSIFEKINLETNERRAEVLAGRPVHDKEAFVEQIKVKLEVNKENNLFVLFQGVFVSEDAELKKFVKQHHFNELRWTQRRLIELFGEDVRPYSVDLAVTLYGVVQNTVHFLMAAEEQVELNAIIRYAMRRVETAVRDIVQTKDRLLDSRILERWQPEMALNREKKKSVLMQKIGAMQETAADDQQELLSFLQDELRASSPRLNIIQAVLNNVTDREELVTLIHDFVND</sequence>
<dbReference type="PRINTS" id="PR00455">
    <property type="entry name" value="HTHTETR"/>
</dbReference>
<dbReference type="InterPro" id="IPR001647">
    <property type="entry name" value="HTH_TetR"/>
</dbReference>
<dbReference type="PANTHER" id="PTHR43479">
    <property type="entry name" value="ACREF/ENVCD OPERON REPRESSOR-RELATED"/>
    <property type="match status" value="1"/>
</dbReference>
<dbReference type="InterPro" id="IPR050624">
    <property type="entry name" value="HTH-type_Tx_Regulator"/>
</dbReference>
<dbReference type="PROSITE" id="PS01081">
    <property type="entry name" value="HTH_TETR_1"/>
    <property type="match status" value="1"/>
</dbReference>
<dbReference type="Gene3D" id="1.10.357.10">
    <property type="entry name" value="Tetracycline Repressor, domain 2"/>
    <property type="match status" value="1"/>
</dbReference>
<reference evidence="7 8" key="1">
    <citation type="submission" date="2016-12" db="EMBL/GenBank/DDBJ databases">
        <title>Domibacillus antri genome sequencing.</title>
        <authorList>
            <person name="Verma A."/>
            <person name="Krishnamurthi S."/>
        </authorList>
    </citation>
    <scope>NUCLEOTIDE SEQUENCE [LARGE SCALE GENOMIC DNA]</scope>
    <source>
        <strain evidence="7 8">XD80</strain>
    </source>
</reference>
<dbReference type="RefSeq" id="WP_075399010.1">
    <property type="nucleotide sequence ID" value="NZ_MSDU01000027.1"/>
</dbReference>
<evidence type="ECO:0000256" key="4">
    <source>
        <dbReference type="ARBA" id="ARBA00023163"/>
    </source>
</evidence>
<keyword evidence="4" id="KW-0804">Transcription</keyword>
<dbReference type="OrthoDB" id="9812993at2"/>
<evidence type="ECO:0000256" key="1">
    <source>
        <dbReference type="ARBA" id="ARBA00022491"/>
    </source>
</evidence>
<keyword evidence="8" id="KW-1185">Reference proteome</keyword>
<evidence type="ECO:0000256" key="2">
    <source>
        <dbReference type="ARBA" id="ARBA00023015"/>
    </source>
</evidence>
<dbReference type="GO" id="GO:0003677">
    <property type="term" value="F:DNA binding"/>
    <property type="evidence" value="ECO:0007669"/>
    <property type="project" value="UniProtKB-UniRule"/>
</dbReference>
<dbReference type="FunFam" id="1.10.10.60:FF:000141">
    <property type="entry name" value="TetR family transcriptional regulator"/>
    <property type="match status" value="1"/>
</dbReference>
<evidence type="ECO:0000259" key="6">
    <source>
        <dbReference type="PROSITE" id="PS50977"/>
    </source>
</evidence>
<feature type="domain" description="HTH tetR-type" evidence="6">
    <location>
        <begin position="2"/>
        <end position="62"/>
    </location>
</feature>
<gene>
    <name evidence="7" type="ORF">BTO30_12220</name>
</gene>
<keyword evidence="1" id="KW-0678">Repressor</keyword>
<protein>
    <recommendedName>
        <fullName evidence="6">HTH tetR-type domain-containing protein</fullName>
    </recommendedName>
</protein>
<evidence type="ECO:0000256" key="3">
    <source>
        <dbReference type="ARBA" id="ARBA00023125"/>
    </source>
</evidence>
<evidence type="ECO:0000313" key="7">
    <source>
        <dbReference type="EMBL" id="OLN21960.1"/>
    </source>
</evidence>
<dbReference type="AlphaFoldDB" id="A0A1Q8Q3P1"/>
<dbReference type="PROSITE" id="PS50977">
    <property type="entry name" value="HTH_TETR_2"/>
    <property type="match status" value="1"/>
</dbReference>
<dbReference type="PANTHER" id="PTHR43479:SF22">
    <property type="entry name" value="TRANSCRIPTIONAL REGULATOR, TETR FAMILY"/>
    <property type="match status" value="1"/>
</dbReference>
<feature type="DNA-binding region" description="H-T-H motif" evidence="5">
    <location>
        <begin position="25"/>
        <end position="44"/>
    </location>
</feature>
<proteinExistence type="predicted"/>
<keyword evidence="2" id="KW-0805">Transcription regulation</keyword>
<dbReference type="EMBL" id="MSDU01000027">
    <property type="protein sequence ID" value="OLN21960.1"/>
    <property type="molecule type" value="Genomic_DNA"/>
</dbReference>
<evidence type="ECO:0000313" key="8">
    <source>
        <dbReference type="Proteomes" id="UP000185568"/>
    </source>
</evidence>
<dbReference type="GO" id="GO:0045892">
    <property type="term" value="P:negative regulation of DNA-templated transcription"/>
    <property type="evidence" value="ECO:0007669"/>
    <property type="project" value="UniProtKB-ARBA"/>
</dbReference>
<keyword evidence="3 5" id="KW-0238">DNA-binding</keyword>
<name>A0A1Q8Q3P1_9BACI</name>
<organism evidence="7 8">
    <name type="scientific">Domibacillus antri</name>
    <dbReference type="NCBI Taxonomy" id="1714264"/>
    <lineage>
        <taxon>Bacteria</taxon>
        <taxon>Bacillati</taxon>
        <taxon>Bacillota</taxon>
        <taxon>Bacilli</taxon>
        <taxon>Bacillales</taxon>
        <taxon>Bacillaceae</taxon>
        <taxon>Domibacillus</taxon>
    </lineage>
</organism>